<dbReference type="SUPFAM" id="SSF103473">
    <property type="entry name" value="MFS general substrate transporter"/>
    <property type="match status" value="1"/>
</dbReference>
<evidence type="ECO:0000256" key="1">
    <source>
        <dbReference type="ARBA" id="ARBA00004651"/>
    </source>
</evidence>
<proteinExistence type="predicted"/>
<keyword evidence="6 7" id="KW-0472">Membrane</keyword>
<feature type="transmembrane region" description="Helical" evidence="7">
    <location>
        <begin position="52"/>
        <end position="71"/>
    </location>
</feature>
<keyword evidence="5 7" id="KW-1133">Transmembrane helix</keyword>
<dbReference type="AlphaFoldDB" id="A0A1Q8QSJ3"/>
<evidence type="ECO:0000259" key="8">
    <source>
        <dbReference type="PROSITE" id="PS50850"/>
    </source>
</evidence>
<dbReference type="GO" id="GO:0005886">
    <property type="term" value="C:plasma membrane"/>
    <property type="evidence" value="ECO:0007669"/>
    <property type="project" value="UniProtKB-SubCell"/>
</dbReference>
<keyword evidence="10" id="KW-1185">Reference proteome</keyword>
<dbReference type="PANTHER" id="PTHR23517:SF10">
    <property type="entry name" value="MAJOR FACILITATOR SUPERFAMILY (MFS) PROFILE DOMAIN-CONTAINING PROTEIN"/>
    <property type="match status" value="1"/>
</dbReference>
<evidence type="ECO:0000313" key="10">
    <source>
        <dbReference type="Proteomes" id="UP000186102"/>
    </source>
</evidence>
<dbReference type="PRINTS" id="PR01035">
    <property type="entry name" value="TCRTETA"/>
</dbReference>
<dbReference type="InterPro" id="IPR001958">
    <property type="entry name" value="Tet-R_TetA/multi-R_MdtG-like"/>
</dbReference>
<accession>A0A1Q8QSJ3</accession>
<dbReference type="InterPro" id="IPR050171">
    <property type="entry name" value="MFS_Transporters"/>
</dbReference>
<dbReference type="PANTHER" id="PTHR23517">
    <property type="entry name" value="RESISTANCE PROTEIN MDTM, PUTATIVE-RELATED-RELATED"/>
    <property type="match status" value="1"/>
</dbReference>
<evidence type="ECO:0000256" key="6">
    <source>
        <dbReference type="ARBA" id="ARBA00023136"/>
    </source>
</evidence>
<evidence type="ECO:0000256" key="2">
    <source>
        <dbReference type="ARBA" id="ARBA00022448"/>
    </source>
</evidence>
<feature type="transmembrane region" description="Helical" evidence="7">
    <location>
        <begin position="211"/>
        <end position="237"/>
    </location>
</feature>
<evidence type="ECO:0000256" key="5">
    <source>
        <dbReference type="ARBA" id="ARBA00022989"/>
    </source>
</evidence>
<dbReference type="PROSITE" id="PS50850">
    <property type="entry name" value="MFS"/>
    <property type="match status" value="1"/>
</dbReference>
<feature type="transmembrane region" description="Helical" evidence="7">
    <location>
        <begin position="12"/>
        <end position="32"/>
    </location>
</feature>
<dbReference type="EMBL" id="MLBF01000025">
    <property type="protein sequence ID" value="OLN30323.1"/>
    <property type="molecule type" value="Genomic_DNA"/>
</dbReference>
<feature type="domain" description="Major facilitator superfamily (MFS) profile" evidence="8">
    <location>
        <begin position="11"/>
        <end position="390"/>
    </location>
</feature>
<comment type="caution">
    <text evidence="9">The sequence shown here is derived from an EMBL/GenBank/DDBJ whole genome shotgun (WGS) entry which is preliminary data.</text>
</comment>
<dbReference type="STRING" id="1888891.DSOL_3088"/>
<feature type="transmembrane region" description="Helical" evidence="7">
    <location>
        <begin position="280"/>
        <end position="298"/>
    </location>
</feature>
<protein>
    <submittedName>
        <fullName evidence="9">Multidrug resistance protein B</fullName>
    </submittedName>
</protein>
<evidence type="ECO:0000256" key="4">
    <source>
        <dbReference type="ARBA" id="ARBA00022692"/>
    </source>
</evidence>
<dbReference type="OrthoDB" id="3268460at2"/>
<feature type="transmembrane region" description="Helical" evidence="7">
    <location>
        <begin position="366"/>
        <end position="386"/>
    </location>
</feature>
<name>A0A1Q8QSJ3_9FIRM</name>
<dbReference type="InterPro" id="IPR036259">
    <property type="entry name" value="MFS_trans_sf"/>
</dbReference>
<feature type="transmembrane region" description="Helical" evidence="7">
    <location>
        <begin position="78"/>
        <end position="99"/>
    </location>
</feature>
<evidence type="ECO:0000256" key="7">
    <source>
        <dbReference type="SAM" id="Phobius"/>
    </source>
</evidence>
<keyword evidence="2" id="KW-0813">Transport</keyword>
<feature type="transmembrane region" description="Helical" evidence="7">
    <location>
        <begin position="136"/>
        <end position="158"/>
    </location>
</feature>
<dbReference type="Pfam" id="PF07690">
    <property type="entry name" value="MFS_1"/>
    <property type="match status" value="1"/>
</dbReference>
<keyword evidence="3" id="KW-1003">Cell membrane</keyword>
<feature type="transmembrane region" description="Helical" evidence="7">
    <location>
        <begin position="164"/>
        <end position="184"/>
    </location>
</feature>
<sequence length="399" mass="43065">MKLKRLDIPRAVIVLIIGGFIQSVGNSLMWPLNSLFMHGVLGRTLTEAGTLLALQSTASLLGQFMSGFLADRFGPKKVMILGLVGAVLTVGFIGVFPVWRVYAPAFILFGLAQAFIFVPLNALLHAVWPEGGRRGFNLLYVSNNAGVAIGTAIGGMIAQVSFSLIFSLNATAFFIYLLLVFTGVSEQKVPIHMTPPKQQAERLTKDSGFKVLLALGGGIFFVWGAYIQLVSILPVVMNQLGFSLFSYSVLWTLNGVFIVTLQPLINWVIKAWAKSFKRQFYLAAILLTIGFIIILGKLPYISYIIAMLILTLGEMLILPAVPAAAAQLAPPGKTGAYQGMIGGASSGGRMIGPLLGGMMYDYGGGSSVWVLAITFMGASFVMFSIYGKIVRRFNVLSRE</sequence>
<evidence type="ECO:0000313" key="9">
    <source>
        <dbReference type="EMBL" id="OLN30323.1"/>
    </source>
</evidence>
<dbReference type="InterPro" id="IPR011701">
    <property type="entry name" value="MFS"/>
</dbReference>
<comment type="subcellular location">
    <subcellularLocation>
        <location evidence="1">Cell membrane</location>
        <topology evidence="1">Multi-pass membrane protein</topology>
    </subcellularLocation>
</comment>
<dbReference type="RefSeq" id="WP_075365620.1">
    <property type="nucleotide sequence ID" value="NZ_MLBF01000025.1"/>
</dbReference>
<feature type="transmembrane region" description="Helical" evidence="7">
    <location>
        <begin position="249"/>
        <end position="268"/>
    </location>
</feature>
<evidence type="ECO:0000256" key="3">
    <source>
        <dbReference type="ARBA" id="ARBA00022475"/>
    </source>
</evidence>
<dbReference type="Gene3D" id="1.20.1250.20">
    <property type="entry name" value="MFS general substrate transporter like domains"/>
    <property type="match status" value="1"/>
</dbReference>
<gene>
    <name evidence="9" type="ORF">DSOL_3088</name>
</gene>
<organism evidence="9 10">
    <name type="scientific">Desulfosporosinus metallidurans</name>
    <dbReference type="NCBI Taxonomy" id="1888891"/>
    <lineage>
        <taxon>Bacteria</taxon>
        <taxon>Bacillati</taxon>
        <taxon>Bacillota</taxon>
        <taxon>Clostridia</taxon>
        <taxon>Eubacteriales</taxon>
        <taxon>Desulfitobacteriaceae</taxon>
        <taxon>Desulfosporosinus</taxon>
    </lineage>
</organism>
<dbReference type="Proteomes" id="UP000186102">
    <property type="component" value="Unassembled WGS sequence"/>
</dbReference>
<reference evidence="9 10" key="1">
    <citation type="submission" date="2016-09" db="EMBL/GenBank/DDBJ databases">
        <title>Complete genome of Desulfosporosinus sp. OL.</title>
        <authorList>
            <person name="Mardanov A."/>
            <person name="Beletsky A."/>
            <person name="Panova A."/>
            <person name="Karnachuk O."/>
            <person name="Ravin N."/>
        </authorList>
    </citation>
    <scope>NUCLEOTIDE SEQUENCE [LARGE SCALE GENOMIC DNA]</scope>
    <source>
        <strain evidence="9 10">OL</strain>
    </source>
</reference>
<dbReference type="InterPro" id="IPR020846">
    <property type="entry name" value="MFS_dom"/>
</dbReference>
<dbReference type="GO" id="GO:0022857">
    <property type="term" value="F:transmembrane transporter activity"/>
    <property type="evidence" value="ECO:0007669"/>
    <property type="project" value="InterPro"/>
</dbReference>
<keyword evidence="4 7" id="KW-0812">Transmembrane</keyword>
<feature type="transmembrane region" description="Helical" evidence="7">
    <location>
        <begin position="105"/>
        <end position="124"/>
    </location>
</feature>